<accession>A0ABW4CW12</accession>
<proteinExistence type="predicted"/>
<evidence type="ECO:0000256" key="4">
    <source>
        <dbReference type="ARBA" id="ARBA00023239"/>
    </source>
</evidence>
<evidence type="ECO:0000313" key="6">
    <source>
        <dbReference type="EMBL" id="MFD1440303.1"/>
    </source>
</evidence>
<dbReference type="SUPFAM" id="SSF48230">
    <property type="entry name" value="Chondroitin AC/alginate lyase"/>
    <property type="match status" value="1"/>
</dbReference>
<sequence length="631" mass="71094">MLTSNQVKTLSRDVDPFIASWHDDVSHLAGWRHNYFCQDDGALLTFDPASPHRHVCPECGRVYESVATDNAWVTIFRNLTLDHLRQAMFLYQATATPKYLDFCKRVLNFYASHYSQFPIHVKDVVVDYQPYESLRAEAKPDDPVVMFDNWALDDGKVEVVGPGKIMGQGLSEAIALIKLAFVFQNLRDHFDQSEAQLIVDQLFLPARDFLDQQQFAIHNITLWREAAIQVLNIVCGQPVDFERRLGIYDHLTKGVTNAGLWYEGSMHYHFYVLEALTDLAYFCTQGEIEAPKLRDGIEQMLSVPCQLAFANGDLPNPNDGWPNINLLTYVQQYEMAALAYPKDEQIQALYAMVLNSSKSRVPVPLEQDRYFGKHSIIGQAYNLFPSHVSYEPRHQNQLLDGSKLAVLAAGDWQAFIKYGCLTLSHAHYDPLNFELAFGNHHLVKDLSNAGYGSGLNERWYNTTLGHNSLIINGALNNNRSYHAEVTQILNGYKAVSADAFPDSVIERQFTLTVHGLVIRNKAVAPANGQTALVQHLEIGMDKMATQAKLSAISLSGVAEFALDRSFVKKAYQVATTDHQALFQFPEFQFTLSWENEAKLYLLVSVGNPVEQPRLSWLLCSGDHLNATIKIG</sequence>
<evidence type="ECO:0000256" key="1">
    <source>
        <dbReference type="ARBA" id="ARBA00004418"/>
    </source>
</evidence>
<dbReference type="PANTHER" id="PTHR39210:SF1">
    <property type="entry name" value="HEPARIN-SULFATE LYASE"/>
    <property type="match status" value="1"/>
</dbReference>
<comment type="caution">
    <text evidence="6">The sequence shown here is derived from an EMBL/GenBank/DDBJ whole genome shotgun (WGS) entry which is preliminary data.</text>
</comment>
<evidence type="ECO:0000259" key="5">
    <source>
        <dbReference type="Pfam" id="PF07940"/>
    </source>
</evidence>
<keyword evidence="7" id="KW-1185">Reference proteome</keyword>
<comment type="subcellular location">
    <subcellularLocation>
        <location evidence="1">Periplasm</location>
    </subcellularLocation>
</comment>
<dbReference type="Gene3D" id="1.50.10.100">
    <property type="entry name" value="Chondroitin AC/alginate lyase"/>
    <property type="match status" value="1"/>
</dbReference>
<dbReference type="Proteomes" id="UP001597212">
    <property type="component" value="Unassembled WGS sequence"/>
</dbReference>
<organism evidence="6 7">
    <name type="scientific">Lacticaseibacillus hegangensis</name>
    <dbReference type="NCBI Taxonomy" id="2486010"/>
    <lineage>
        <taxon>Bacteria</taxon>
        <taxon>Bacillati</taxon>
        <taxon>Bacillota</taxon>
        <taxon>Bacilli</taxon>
        <taxon>Lactobacillales</taxon>
        <taxon>Lactobacillaceae</taxon>
        <taxon>Lacticaseibacillus</taxon>
    </lineage>
</organism>
<protein>
    <submittedName>
        <fullName evidence="6">Heparinase II/III family protein</fullName>
    </submittedName>
</protein>
<evidence type="ECO:0000313" key="7">
    <source>
        <dbReference type="Proteomes" id="UP001597212"/>
    </source>
</evidence>
<gene>
    <name evidence="6" type="ORF">ACFQ5K_02725</name>
</gene>
<evidence type="ECO:0000256" key="3">
    <source>
        <dbReference type="ARBA" id="ARBA00022764"/>
    </source>
</evidence>
<keyword evidence="4" id="KW-0456">Lyase</keyword>
<dbReference type="InterPro" id="IPR012480">
    <property type="entry name" value="Hepar_II_III_C"/>
</dbReference>
<dbReference type="RefSeq" id="WP_164506240.1">
    <property type="nucleotide sequence ID" value="NZ_JBHTOK010000011.1"/>
</dbReference>
<reference evidence="7" key="1">
    <citation type="journal article" date="2019" name="Int. J. Syst. Evol. Microbiol.">
        <title>The Global Catalogue of Microorganisms (GCM) 10K type strain sequencing project: providing services to taxonomists for standard genome sequencing and annotation.</title>
        <authorList>
            <consortium name="The Broad Institute Genomics Platform"/>
            <consortium name="The Broad Institute Genome Sequencing Center for Infectious Disease"/>
            <person name="Wu L."/>
            <person name="Ma J."/>
        </authorList>
    </citation>
    <scope>NUCLEOTIDE SEQUENCE [LARGE SCALE GENOMIC DNA]</scope>
    <source>
        <strain evidence="7">CCM 8912</strain>
    </source>
</reference>
<keyword evidence="2" id="KW-0732">Signal</keyword>
<evidence type="ECO:0000256" key="2">
    <source>
        <dbReference type="ARBA" id="ARBA00022729"/>
    </source>
</evidence>
<dbReference type="InterPro" id="IPR008929">
    <property type="entry name" value="Chondroitin_lyas"/>
</dbReference>
<feature type="domain" description="Heparinase II/III-like C-terminal" evidence="5">
    <location>
        <begin position="398"/>
        <end position="537"/>
    </location>
</feature>
<dbReference type="EMBL" id="JBHTOK010000011">
    <property type="protein sequence ID" value="MFD1440303.1"/>
    <property type="molecule type" value="Genomic_DNA"/>
</dbReference>
<keyword evidence="3" id="KW-0574">Periplasm</keyword>
<dbReference type="Gene3D" id="2.70.98.70">
    <property type="match status" value="1"/>
</dbReference>
<dbReference type="Pfam" id="PF07940">
    <property type="entry name" value="Hepar_II_III_C"/>
    <property type="match status" value="1"/>
</dbReference>
<name>A0ABW4CW12_9LACO</name>
<dbReference type="PANTHER" id="PTHR39210">
    <property type="entry name" value="HEPARIN-SULFATE LYASE"/>
    <property type="match status" value="1"/>
</dbReference>